<dbReference type="EMBL" id="LR899009">
    <property type="protein sequence ID" value="CAD7078019.1"/>
    <property type="molecule type" value="Genomic_DNA"/>
</dbReference>
<dbReference type="PANTHER" id="PTHR39075">
    <property type="entry name" value="FI19908P1"/>
    <property type="match status" value="1"/>
</dbReference>
<feature type="compositionally biased region" description="Polar residues" evidence="1">
    <location>
        <begin position="22"/>
        <end position="36"/>
    </location>
</feature>
<name>A0A7R8UCG3_HERIL</name>
<dbReference type="Proteomes" id="UP000594454">
    <property type="component" value="Chromosome 1"/>
</dbReference>
<dbReference type="GO" id="GO:0005615">
    <property type="term" value="C:extracellular space"/>
    <property type="evidence" value="ECO:0007669"/>
    <property type="project" value="TreeGrafter"/>
</dbReference>
<proteinExistence type="predicted"/>
<dbReference type="PANTHER" id="PTHR39075:SF1">
    <property type="entry name" value="FI19908P1"/>
    <property type="match status" value="1"/>
</dbReference>
<dbReference type="OrthoDB" id="6287170at2759"/>
<organism evidence="2 3">
    <name type="scientific">Hermetia illucens</name>
    <name type="common">Black soldier fly</name>
    <dbReference type="NCBI Taxonomy" id="343691"/>
    <lineage>
        <taxon>Eukaryota</taxon>
        <taxon>Metazoa</taxon>
        <taxon>Ecdysozoa</taxon>
        <taxon>Arthropoda</taxon>
        <taxon>Hexapoda</taxon>
        <taxon>Insecta</taxon>
        <taxon>Pterygota</taxon>
        <taxon>Neoptera</taxon>
        <taxon>Endopterygota</taxon>
        <taxon>Diptera</taxon>
        <taxon>Brachycera</taxon>
        <taxon>Stratiomyomorpha</taxon>
        <taxon>Stratiomyidae</taxon>
        <taxon>Hermetiinae</taxon>
        <taxon>Hermetia</taxon>
    </lineage>
</organism>
<accession>A0A7R8UCG3</accession>
<feature type="region of interest" description="Disordered" evidence="1">
    <location>
        <begin position="1"/>
        <end position="45"/>
    </location>
</feature>
<sequence length="422" mass="46276">MQQGESSASVQGQAQVVSVVQDQNNLNNTNISGNPEETSKDSNSDKVNHVVIKSPHAPVIRQRSLFTANPAPTSKFNVAASPFVSTQRAATPKENSPRISQIGAPVPHVPPIPHIGHSLPFDGRVLRSLSARHLAPPMYPYEDDICRIPAMPPAFPLPFSNRRSNREFDSTRSCGPMALPNGTIQIRLRDGIRVDMTLDKAVRVVNQRSRVAISLSSNGSSSALIHPNGRVYQYGSRVEIVAYDGMKTNNYVRYAKMWYKGVSFTSENCALTYLVDAAGTRTTSDSFTDMSKDYTIAVFYNDSRHGPAYAQEATAVLQDSKFQCSEDGTEVFEINGFRISQTADGLVKITRNHNKCLIRTSPGNGSATLTTPIIHCTASLGKTSHLFVRRGERRMHFDGASFVVRNAGHSAGFDENNLLNVY</sequence>
<protein>
    <submittedName>
        <fullName evidence="2">Uncharacterized protein</fullName>
    </submittedName>
</protein>
<dbReference type="AlphaFoldDB" id="A0A7R8UCG3"/>
<evidence type="ECO:0000313" key="3">
    <source>
        <dbReference type="Proteomes" id="UP000594454"/>
    </source>
</evidence>
<evidence type="ECO:0000256" key="1">
    <source>
        <dbReference type="SAM" id="MobiDB-lite"/>
    </source>
</evidence>
<keyword evidence="3" id="KW-1185">Reference proteome</keyword>
<reference evidence="2 3" key="1">
    <citation type="submission" date="2020-11" db="EMBL/GenBank/DDBJ databases">
        <authorList>
            <person name="Wallbank WR R."/>
            <person name="Pardo Diaz C."/>
            <person name="Kozak K."/>
            <person name="Martin S."/>
            <person name="Jiggins C."/>
            <person name="Moest M."/>
            <person name="Warren A I."/>
            <person name="Generalovic N T."/>
            <person name="Byers J.R.P. K."/>
            <person name="Montejo-Kovacevich G."/>
            <person name="Yen C E."/>
        </authorList>
    </citation>
    <scope>NUCLEOTIDE SEQUENCE [LARGE SCALE GENOMIC DNA]</scope>
</reference>
<feature type="compositionally biased region" description="Low complexity" evidence="1">
    <location>
        <begin position="1"/>
        <end position="21"/>
    </location>
</feature>
<evidence type="ECO:0000313" key="2">
    <source>
        <dbReference type="EMBL" id="CAD7078019.1"/>
    </source>
</evidence>
<dbReference type="InParanoid" id="A0A7R8UCG3"/>
<gene>
    <name evidence="2" type="ORF">HERILL_LOCUS1314</name>
</gene>